<dbReference type="PANTHER" id="PTHR43744:SF12">
    <property type="entry name" value="ABC TRANSPORTER PERMEASE PROTEIN MG189-RELATED"/>
    <property type="match status" value="1"/>
</dbReference>
<evidence type="ECO:0000256" key="3">
    <source>
        <dbReference type="ARBA" id="ARBA00022475"/>
    </source>
</evidence>
<proteinExistence type="inferred from homology"/>
<keyword evidence="2 7" id="KW-0813">Transport</keyword>
<keyword evidence="11" id="KW-1185">Reference proteome</keyword>
<evidence type="ECO:0000313" key="10">
    <source>
        <dbReference type="EMBL" id="GGI10332.1"/>
    </source>
</evidence>
<evidence type="ECO:0000256" key="2">
    <source>
        <dbReference type="ARBA" id="ARBA00022448"/>
    </source>
</evidence>
<keyword evidence="4 7" id="KW-0812">Transmembrane</keyword>
<gene>
    <name evidence="10" type="ORF">GCM10007368_30710</name>
</gene>
<feature type="transmembrane region" description="Helical" evidence="7">
    <location>
        <begin position="137"/>
        <end position="157"/>
    </location>
</feature>
<evidence type="ECO:0000256" key="1">
    <source>
        <dbReference type="ARBA" id="ARBA00004651"/>
    </source>
</evidence>
<protein>
    <submittedName>
        <fullName evidence="10">Sugar ABC transporter permease</fullName>
    </submittedName>
</protein>
<evidence type="ECO:0000256" key="4">
    <source>
        <dbReference type="ARBA" id="ARBA00022692"/>
    </source>
</evidence>
<feature type="transmembrane region" description="Helical" evidence="7">
    <location>
        <begin position="169"/>
        <end position="194"/>
    </location>
</feature>
<feature type="domain" description="ABC transmembrane type-1" evidence="9">
    <location>
        <begin position="105"/>
        <end position="294"/>
    </location>
</feature>
<keyword evidence="5 7" id="KW-1133">Transmembrane helix</keyword>
<comment type="similarity">
    <text evidence="7">Belongs to the binding-protein-dependent transport system permease family.</text>
</comment>
<feature type="transmembrane region" description="Helical" evidence="7">
    <location>
        <begin position="44"/>
        <end position="66"/>
    </location>
</feature>
<accession>A0ABQ2B884</accession>
<comment type="caution">
    <text evidence="10">The sequence shown here is derived from an EMBL/GenBank/DDBJ whole genome shotgun (WGS) entry which is preliminary data.</text>
</comment>
<evidence type="ECO:0000256" key="6">
    <source>
        <dbReference type="ARBA" id="ARBA00023136"/>
    </source>
</evidence>
<organism evidence="10 11">
    <name type="scientific">Isoptericola cucumis</name>
    <dbReference type="NCBI Taxonomy" id="1776856"/>
    <lineage>
        <taxon>Bacteria</taxon>
        <taxon>Bacillati</taxon>
        <taxon>Actinomycetota</taxon>
        <taxon>Actinomycetes</taxon>
        <taxon>Micrococcales</taxon>
        <taxon>Promicromonosporaceae</taxon>
        <taxon>Isoptericola</taxon>
    </lineage>
</organism>
<evidence type="ECO:0000313" key="11">
    <source>
        <dbReference type="Proteomes" id="UP000632535"/>
    </source>
</evidence>
<feature type="region of interest" description="Disordered" evidence="8">
    <location>
        <begin position="1"/>
        <end position="39"/>
    </location>
</feature>
<feature type="transmembrane region" description="Helical" evidence="7">
    <location>
        <begin position="275"/>
        <end position="294"/>
    </location>
</feature>
<sequence>MPEASSAAATAAAPTAPPRAGARASARPAPPARRRRSARHAPNGWAHLFLAAGGVVMVFPFVWQLLTSLSTNAQVMSVPPTFWPGELQWGNYAEVFSKLPFLQEFWVSVSITVIRTVGQLVLCSMAGYAFARMRFPLRGVLLALVLSILMVPPQVYLIPQYQIINGLGWLNTVAGIAAPGVFSAFGTFLMMQFFKGVPDSLEEAARLDGANPFQVFWRIMLPLAGPSLGALTIITVLWSWNDLLWPLVVSTRAESMPLAAGIATFAGRTATDYPVMMAASALAMAPILLLFVVMQRRVIEGLAHSGLK</sequence>
<reference evidence="11" key="1">
    <citation type="journal article" date="2019" name="Int. J. Syst. Evol. Microbiol.">
        <title>The Global Catalogue of Microorganisms (GCM) 10K type strain sequencing project: providing services to taxonomists for standard genome sequencing and annotation.</title>
        <authorList>
            <consortium name="The Broad Institute Genomics Platform"/>
            <consortium name="The Broad Institute Genome Sequencing Center for Infectious Disease"/>
            <person name="Wu L."/>
            <person name="Ma J."/>
        </authorList>
    </citation>
    <scope>NUCLEOTIDE SEQUENCE [LARGE SCALE GENOMIC DNA]</scope>
    <source>
        <strain evidence="11">CCM 8653</strain>
    </source>
</reference>
<evidence type="ECO:0000259" key="9">
    <source>
        <dbReference type="PROSITE" id="PS50928"/>
    </source>
</evidence>
<keyword evidence="3" id="KW-1003">Cell membrane</keyword>
<dbReference type="Gene3D" id="1.10.3720.10">
    <property type="entry name" value="MetI-like"/>
    <property type="match status" value="1"/>
</dbReference>
<dbReference type="Proteomes" id="UP000632535">
    <property type="component" value="Unassembled WGS sequence"/>
</dbReference>
<dbReference type="PANTHER" id="PTHR43744">
    <property type="entry name" value="ABC TRANSPORTER PERMEASE PROTEIN MG189-RELATED-RELATED"/>
    <property type="match status" value="1"/>
</dbReference>
<dbReference type="CDD" id="cd06261">
    <property type="entry name" value="TM_PBP2"/>
    <property type="match status" value="1"/>
</dbReference>
<dbReference type="PROSITE" id="PS50928">
    <property type="entry name" value="ABC_TM1"/>
    <property type="match status" value="1"/>
</dbReference>
<dbReference type="Pfam" id="PF00528">
    <property type="entry name" value="BPD_transp_1"/>
    <property type="match status" value="1"/>
</dbReference>
<comment type="subcellular location">
    <subcellularLocation>
        <location evidence="1 7">Cell membrane</location>
        <topology evidence="1 7">Multi-pass membrane protein</topology>
    </subcellularLocation>
</comment>
<dbReference type="InterPro" id="IPR035906">
    <property type="entry name" value="MetI-like_sf"/>
</dbReference>
<evidence type="ECO:0000256" key="7">
    <source>
        <dbReference type="RuleBase" id="RU363032"/>
    </source>
</evidence>
<feature type="compositionally biased region" description="Low complexity" evidence="8">
    <location>
        <begin position="1"/>
        <end position="27"/>
    </location>
</feature>
<dbReference type="SUPFAM" id="SSF161098">
    <property type="entry name" value="MetI-like"/>
    <property type="match status" value="1"/>
</dbReference>
<evidence type="ECO:0000256" key="5">
    <source>
        <dbReference type="ARBA" id="ARBA00022989"/>
    </source>
</evidence>
<keyword evidence="6 7" id="KW-0472">Membrane</keyword>
<feature type="transmembrane region" description="Helical" evidence="7">
    <location>
        <begin position="215"/>
        <end position="240"/>
    </location>
</feature>
<name>A0ABQ2B884_9MICO</name>
<evidence type="ECO:0000256" key="8">
    <source>
        <dbReference type="SAM" id="MobiDB-lite"/>
    </source>
</evidence>
<feature type="transmembrane region" description="Helical" evidence="7">
    <location>
        <begin position="105"/>
        <end position="130"/>
    </location>
</feature>
<dbReference type="EMBL" id="BMDG01000011">
    <property type="protein sequence ID" value="GGI10332.1"/>
    <property type="molecule type" value="Genomic_DNA"/>
</dbReference>
<dbReference type="InterPro" id="IPR000515">
    <property type="entry name" value="MetI-like"/>
</dbReference>
<dbReference type="RefSeq" id="WP_188524602.1">
    <property type="nucleotide sequence ID" value="NZ_BMDG01000011.1"/>
</dbReference>